<reference evidence="1" key="1">
    <citation type="submission" date="2014-11" db="EMBL/GenBank/DDBJ databases">
        <authorList>
            <person name="Amaro Gonzalez C."/>
        </authorList>
    </citation>
    <scope>NUCLEOTIDE SEQUENCE</scope>
</reference>
<dbReference type="EMBL" id="GBXM01103591">
    <property type="protein sequence ID" value="JAH04986.1"/>
    <property type="molecule type" value="Transcribed_RNA"/>
</dbReference>
<name>A0A0E9PK29_ANGAN</name>
<dbReference type="AlphaFoldDB" id="A0A0E9PK29"/>
<accession>A0A0E9PK29</accession>
<proteinExistence type="predicted"/>
<reference evidence="1" key="2">
    <citation type="journal article" date="2015" name="Fish Shellfish Immunol.">
        <title>Early steps in the European eel (Anguilla anguilla)-Vibrio vulnificus interaction in the gills: Role of the RtxA13 toxin.</title>
        <authorList>
            <person name="Callol A."/>
            <person name="Pajuelo D."/>
            <person name="Ebbesson L."/>
            <person name="Teles M."/>
            <person name="MacKenzie S."/>
            <person name="Amaro C."/>
        </authorList>
    </citation>
    <scope>NUCLEOTIDE SEQUENCE</scope>
</reference>
<protein>
    <submittedName>
        <fullName evidence="1">Uncharacterized protein</fullName>
    </submittedName>
</protein>
<sequence>MNTNTKYCKLSKVLRFISSNSSKRDLEQ</sequence>
<organism evidence="1">
    <name type="scientific">Anguilla anguilla</name>
    <name type="common">European freshwater eel</name>
    <name type="synonym">Muraena anguilla</name>
    <dbReference type="NCBI Taxonomy" id="7936"/>
    <lineage>
        <taxon>Eukaryota</taxon>
        <taxon>Metazoa</taxon>
        <taxon>Chordata</taxon>
        <taxon>Craniata</taxon>
        <taxon>Vertebrata</taxon>
        <taxon>Euteleostomi</taxon>
        <taxon>Actinopterygii</taxon>
        <taxon>Neopterygii</taxon>
        <taxon>Teleostei</taxon>
        <taxon>Anguilliformes</taxon>
        <taxon>Anguillidae</taxon>
        <taxon>Anguilla</taxon>
    </lineage>
</organism>
<evidence type="ECO:0000313" key="1">
    <source>
        <dbReference type="EMBL" id="JAH04986.1"/>
    </source>
</evidence>